<sequence>MMRPASTNCRLHTTLNPAFVPICCSHRSFVRVSYAAEEHKNQHNEKRYQTLGEYLQRLPRGLRDVLLWSPALAAAYFMFYKQPAYYLPSTRRRLLSRPLISNVERDADGTTAAKAAQIQLDCSPGAVVEGFVLAVTGGQKGDGVTSPLFEPPVLPFSVGSDESMALAMRLQPLRDPGTGKLMGYKLA</sequence>
<protein>
    <submittedName>
        <fullName evidence="1">Uncharacterized protein TCIL3000_5_3030</fullName>
    </submittedName>
</protein>
<accession>G0ULS2</accession>
<dbReference type="AlphaFoldDB" id="G0ULS2"/>
<evidence type="ECO:0000313" key="1">
    <source>
        <dbReference type="EMBL" id="CCC90584.1"/>
    </source>
</evidence>
<gene>
    <name evidence="1" type="ORF">TCIL3000_5_3030</name>
</gene>
<organism evidence="1">
    <name type="scientific">Trypanosoma congolense (strain IL3000)</name>
    <dbReference type="NCBI Taxonomy" id="1068625"/>
    <lineage>
        <taxon>Eukaryota</taxon>
        <taxon>Discoba</taxon>
        <taxon>Euglenozoa</taxon>
        <taxon>Kinetoplastea</taxon>
        <taxon>Metakinetoplastina</taxon>
        <taxon>Trypanosomatida</taxon>
        <taxon>Trypanosomatidae</taxon>
        <taxon>Trypanosoma</taxon>
        <taxon>Nannomonas</taxon>
    </lineage>
</organism>
<dbReference type="EMBL" id="HE575318">
    <property type="protein sequence ID" value="CCC90584.1"/>
    <property type="molecule type" value="Genomic_DNA"/>
</dbReference>
<reference evidence="1" key="1">
    <citation type="journal article" date="2012" name="Proc. Natl. Acad. Sci. U.S.A.">
        <title>Antigenic diversity is generated by distinct evolutionary mechanisms in African trypanosome species.</title>
        <authorList>
            <person name="Jackson A.P."/>
            <person name="Berry A."/>
            <person name="Aslett M."/>
            <person name="Allison H.C."/>
            <person name="Burton P."/>
            <person name="Vavrova-Anderson J."/>
            <person name="Brown R."/>
            <person name="Browne H."/>
            <person name="Corton N."/>
            <person name="Hauser H."/>
            <person name="Gamble J."/>
            <person name="Gilderthorp R."/>
            <person name="Marcello L."/>
            <person name="McQuillan J."/>
            <person name="Otto T.D."/>
            <person name="Quail M.A."/>
            <person name="Sanders M.J."/>
            <person name="van Tonder A."/>
            <person name="Ginger M.L."/>
            <person name="Field M.C."/>
            <person name="Barry J.D."/>
            <person name="Hertz-Fowler C."/>
            <person name="Berriman M."/>
        </authorList>
    </citation>
    <scope>NUCLEOTIDE SEQUENCE</scope>
    <source>
        <strain evidence="1">IL3000</strain>
    </source>
</reference>
<dbReference type="VEuPathDB" id="TriTrypDB:TcIL3000_5_3030"/>
<proteinExistence type="predicted"/>
<name>G0ULS2_TRYCI</name>